<dbReference type="HOGENOM" id="CLU_1798919_0_0_1"/>
<dbReference type="InterPro" id="IPR000157">
    <property type="entry name" value="TIR_dom"/>
</dbReference>
<dbReference type="InParanoid" id="B3SBE8"/>
<name>B3SBE8_TRIAD</name>
<dbReference type="SUPFAM" id="SSF52200">
    <property type="entry name" value="Toll/Interleukin receptor TIR domain"/>
    <property type="match status" value="1"/>
</dbReference>
<evidence type="ECO:0000259" key="1">
    <source>
        <dbReference type="Pfam" id="PF13676"/>
    </source>
</evidence>
<dbReference type="OrthoDB" id="6078042at2759"/>
<dbReference type="GeneID" id="6758744"/>
<dbReference type="RefSeq" id="XP_002117531.1">
    <property type="nucleotide sequence ID" value="XM_002117495.1"/>
</dbReference>
<protein>
    <recommendedName>
        <fullName evidence="1">TIR domain-containing protein</fullName>
    </recommendedName>
</protein>
<evidence type="ECO:0000313" key="3">
    <source>
        <dbReference type="Proteomes" id="UP000009022"/>
    </source>
</evidence>
<dbReference type="InterPro" id="IPR035897">
    <property type="entry name" value="Toll_tir_struct_dom_sf"/>
</dbReference>
<evidence type="ECO:0000313" key="2">
    <source>
        <dbReference type="EMBL" id="EDV19941.1"/>
    </source>
</evidence>
<dbReference type="Proteomes" id="UP000009022">
    <property type="component" value="Unassembled WGS sequence"/>
</dbReference>
<dbReference type="Gene3D" id="3.40.50.10140">
    <property type="entry name" value="Toll/interleukin-1 receptor homology (TIR) domain"/>
    <property type="match status" value="1"/>
</dbReference>
<organism evidence="2 3">
    <name type="scientific">Trichoplax adhaerens</name>
    <name type="common">Trichoplax reptans</name>
    <dbReference type="NCBI Taxonomy" id="10228"/>
    <lineage>
        <taxon>Eukaryota</taxon>
        <taxon>Metazoa</taxon>
        <taxon>Placozoa</taxon>
        <taxon>Uniplacotomia</taxon>
        <taxon>Trichoplacea</taxon>
        <taxon>Trichoplacidae</taxon>
        <taxon>Trichoplax</taxon>
    </lineage>
</organism>
<sequence>MHENQVLSGDNLTLEKDYNICSAKIFICCLSQDYADSVCCCKELERAFELAKPIIPVLLENFDIENGLTNNLTRQNLFPYICGRRSFNLIYNQGFNSYSLSENMLHLLDSLKSWLQQWKYSKAVRWIQGLIKPPIRSPSYGPAY</sequence>
<proteinExistence type="predicted"/>
<dbReference type="AlphaFoldDB" id="B3SBE8"/>
<dbReference type="Pfam" id="PF13676">
    <property type="entry name" value="TIR_2"/>
    <property type="match status" value="1"/>
</dbReference>
<dbReference type="EMBL" id="DS985264">
    <property type="protein sequence ID" value="EDV19941.1"/>
    <property type="molecule type" value="Genomic_DNA"/>
</dbReference>
<dbReference type="KEGG" id="tad:TRIADDRAFT_61590"/>
<feature type="domain" description="TIR" evidence="1">
    <location>
        <begin position="4"/>
        <end position="64"/>
    </location>
</feature>
<dbReference type="GO" id="GO:0007165">
    <property type="term" value="P:signal transduction"/>
    <property type="evidence" value="ECO:0007669"/>
    <property type="project" value="InterPro"/>
</dbReference>
<gene>
    <name evidence="2" type="ORF">TRIADDRAFT_61590</name>
</gene>
<dbReference type="CTD" id="6758744"/>
<accession>B3SBE8</accession>
<reference evidence="2 3" key="1">
    <citation type="journal article" date="2008" name="Nature">
        <title>The Trichoplax genome and the nature of placozoans.</title>
        <authorList>
            <person name="Srivastava M."/>
            <person name="Begovic E."/>
            <person name="Chapman J."/>
            <person name="Putnam N.H."/>
            <person name="Hellsten U."/>
            <person name="Kawashima T."/>
            <person name="Kuo A."/>
            <person name="Mitros T."/>
            <person name="Salamov A."/>
            <person name="Carpenter M.L."/>
            <person name="Signorovitch A.Y."/>
            <person name="Moreno M.A."/>
            <person name="Kamm K."/>
            <person name="Grimwood J."/>
            <person name="Schmutz J."/>
            <person name="Shapiro H."/>
            <person name="Grigoriev I.V."/>
            <person name="Buss L.W."/>
            <person name="Schierwater B."/>
            <person name="Dellaporta S.L."/>
            <person name="Rokhsar D.S."/>
        </authorList>
    </citation>
    <scope>NUCLEOTIDE SEQUENCE [LARGE SCALE GENOMIC DNA]</scope>
    <source>
        <strain evidence="2 3">Grell-BS-1999</strain>
    </source>
</reference>
<keyword evidence="3" id="KW-1185">Reference proteome</keyword>